<dbReference type="Proteomes" id="UP000217564">
    <property type="component" value="Unassembled WGS sequence"/>
</dbReference>
<dbReference type="InterPro" id="IPR003593">
    <property type="entry name" value="AAA+_ATPase"/>
</dbReference>
<comment type="caution">
    <text evidence="6">The sequence shown here is derived from an EMBL/GenBank/DDBJ whole genome shotgun (WGS) entry which is preliminary data.</text>
</comment>
<dbReference type="GO" id="GO:0016887">
    <property type="term" value="F:ATP hydrolysis activity"/>
    <property type="evidence" value="ECO:0007669"/>
    <property type="project" value="InterPro"/>
</dbReference>
<gene>
    <name evidence="6" type="ORF">CIK64_15415</name>
</gene>
<accession>A0A2A3Z0D8</accession>
<dbReference type="AlphaFoldDB" id="A0A2A3Z0D8"/>
<sequence>MMPAILEVQDLTKTFKIPDGLLPWKVDSLHAVDHVSFSIDRGETVGVAGESGCGKSTLAWCLTGLIEATSGSVQIGGEEMLQASRQKLKRLRKKVQMVFQDPYDSLNPRRTVGELVGDPLRVQTDLASAEIKRTVSALLADVGLPQGNINKFPHELSGGQRQRVGIARALILKPELIVADEAVASLDVSIQAQVLNLLADLKDERELSYLFITHDLSVLRHMADKVIIMYLGEIAEIGDNASIYTTPAHPYTKALLAAATDAASDTPISINDEIKGEIPSPIDRPSGCPFAPRCPIAQKVCTVEKPLLRPLVNGSSTACHFPAVPFASNEHTA</sequence>
<keyword evidence="2" id="KW-0813">Transport</keyword>
<dbReference type="NCBIfam" id="TIGR01727">
    <property type="entry name" value="oligo_HPY"/>
    <property type="match status" value="1"/>
</dbReference>
<dbReference type="Gene3D" id="3.40.50.300">
    <property type="entry name" value="P-loop containing nucleotide triphosphate hydrolases"/>
    <property type="match status" value="1"/>
</dbReference>
<dbReference type="EMBL" id="NRGP01000023">
    <property type="protein sequence ID" value="PCC45522.1"/>
    <property type="molecule type" value="Genomic_DNA"/>
</dbReference>
<evidence type="ECO:0000256" key="2">
    <source>
        <dbReference type="ARBA" id="ARBA00022448"/>
    </source>
</evidence>
<dbReference type="FunFam" id="3.40.50.300:FF:000016">
    <property type="entry name" value="Oligopeptide ABC transporter ATP-binding component"/>
    <property type="match status" value="1"/>
</dbReference>
<dbReference type="PROSITE" id="PS00211">
    <property type="entry name" value="ABC_TRANSPORTER_1"/>
    <property type="match status" value="1"/>
</dbReference>
<dbReference type="SUPFAM" id="SSF52540">
    <property type="entry name" value="P-loop containing nucleoside triphosphate hydrolases"/>
    <property type="match status" value="1"/>
</dbReference>
<dbReference type="InterPro" id="IPR013563">
    <property type="entry name" value="Oligopep_ABC_C"/>
</dbReference>
<comment type="similarity">
    <text evidence="1">Belongs to the ABC transporter superfamily.</text>
</comment>
<dbReference type="CDD" id="cd03257">
    <property type="entry name" value="ABC_NikE_OppD_transporters"/>
    <property type="match status" value="1"/>
</dbReference>
<evidence type="ECO:0000313" key="6">
    <source>
        <dbReference type="EMBL" id="PCC45522.1"/>
    </source>
</evidence>
<dbReference type="InterPro" id="IPR017871">
    <property type="entry name" value="ABC_transporter-like_CS"/>
</dbReference>
<evidence type="ECO:0000313" key="7">
    <source>
        <dbReference type="Proteomes" id="UP000217564"/>
    </source>
</evidence>
<dbReference type="SMART" id="SM00382">
    <property type="entry name" value="AAA"/>
    <property type="match status" value="1"/>
</dbReference>
<evidence type="ECO:0000259" key="5">
    <source>
        <dbReference type="PROSITE" id="PS50893"/>
    </source>
</evidence>
<reference evidence="6 7" key="1">
    <citation type="journal article" date="2017" name="Elife">
        <title>Extensive horizontal gene transfer in cheese-associated bacteria.</title>
        <authorList>
            <person name="Bonham K.S."/>
            <person name="Wolfe B.E."/>
            <person name="Dutton R.J."/>
        </authorList>
    </citation>
    <scope>NUCLEOTIDE SEQUENCE [LARGE SCALE GENOMIC DNA]</scope>
    <source>
        <strain evidence="6 7">947_7</strain>
    </source>
</reference>
<evidence type="ECO:0000256" key="3">
    <source>
        <dbReference type="ARBA" id="ARBA00022741"/>
    </source>
</evidence>
<feature type="domain" description="ABC transporter" evidence="5">
    <location>
        <begin position="6"/>
        <end position="256"/>
    </location>
</feature>
<dbReference type="PROSITE" id="PS50893">
    <property type="entry name" value="ABC_TRANSPORTER_2"/>
    <property type="match status" value="1"/>
</dbReference>
<keyword evidence="3" id="KW-0547">Nucleotide-binding</keyword>
<dbReference type="GO" id="GO:0055085">
    <property type="term" value="P:transmembrane transport"/>
    <property type="evidence" value="ECO:0007669"/>
    <property type="project" value="UniProtKB-ARBA"/>
</dbReference>
<dbReference type="PANTHER" id="PTHR43776">
    <property type="entry name" value="TRANSPORT ATP-BINDING PROTEIN"/>
    <property type="match status" value="1"/>
</dbReference>
<dbReference type="InterPro" id="IPR050319">
    <property type="entry name" value="ABC_transp_ATP-bind"/>
</dbReference>
<dbReference type="GO" id="GO:0015833">
    <property type="term" value="P:peptide transport"/>
    <property type="evidence" value="ECO:0007669"/>
    <property type="project" value="InterPro"/>
</dbReference>
<evidence type="ECO:0000256" key="1">
    <source>
        <dbReference type="ARBA" id="ARBA00005417"/>
    </source>
</evidence>
<dbReference type="Pfam" id="PF00005">
    <property type="entry name" value="ABC_tran"/>
    <property type="match status" value="1"/>
</dbReference>
<organism evidence="6 7">
    <name type="scientific">Brevibacterium aurantiacum</name>
    <dbReference type="NCBI Taxonomy" id="273384"/>
    <lineage>
        <taxon>Bacteria</taxon>
        <taxon>Bacillati</taxon>
        <taxon>Actinomycetota</taxon>
        <taxon>Actinomycetes</taxon>
        <taxon>Micrococcales</taxon>
        <taxon>Brevibacteriaceae</taxon>
        <taxon>Brevibacterium</taxon>
    </lineage>
</organism>
<dbReference type="GO" id="GO:0005524">
    <property type="term" value="F:ATP binding"/>
    <property type="evidence" value="ECO:0007669"/>
    <property type="project" value="UniProtKB-KW"/>
</dbReference>
<protein>
    <submittedName>
        <fullName evidence="6">Dipeptide/oligopeptide/nickel ABC transporter ATP-binding protein</fullName>
    </submittedName>
</protein>
<keyword evidence="4 6" id="KW-0067">ATP-binding</keyword>
<dbReference type="InterPro" id="IPR027417">
    <property type="entry name" value="P-loop_NTPase"/>
</dbReference>
<proteinExistence type="inferred from homology"/>
<name>A0A2A3Z0D8_BREAU</name>
<dbReference type="InterPro" id="IPR003439">
    <property type="entry name" value="ABC_transporter-like_ATP-bd"/>
</dbReference>
<dbReference type="Pfam" id="PF08352">
    <property type="entry name" value="oligo_HPY"/>
    <property type="match status" value="1"/>
</dbReference>
<evidence type="ECO:0000256" key="4">
    <source>
        <dbReference type="ARBA" id="ARBA00022840"/>
    </source>
</evidence>